<dbReference type="EMBL" id="AHMH02000142">
    <property type="protein sequence ID" value="EMM98811.1"/>
    <property type="molecule type" value="Genomic_DNA"/>
</dbReference>
<proteinExistence type="predicted"/>
<keyword evidence="2" id="KW-1185">Reference proteome</keyword>
<name>A0ABP2T3K3_9LEPT</name>
<gene>
    <name evidence="1" type="ORF">LEP1GSC035_3472</name>
</gene>
<accession>A0ABP2T3K3</accession>
<evidence type="ECO:0000313" key="1">
    <source>
        <dbReference type="EMBL" id="EMM98811.1"/>
    </source>
</evidence>
<protein>
    <submittedName>
        <fullName evidence="1">Uncharacterized protein</fullName>
    </submittedName>
</protein>
<organism evidence="1 2">
    <name type="scientific">Leptospira noguchii str. 2007001578</name>
    <dbReference type="NCBI Taxonomy" id="1049974"/>
    <lineage>
        <taxon>Bacteria</taxon>
        <taxon>Pseudomonadati</taxon>
        <taxon>Spirochaetota</taxon>
        <taxon>Spirochaetia</taxon>
        <taxon>Leptospirales</taxon>
        <taxon>Leptospiraceae</taxon>
        <taxon>Leptospira</taxon>
    </lineage>
</organism>
<reference evidence="1 2" key="1">
    <citation type="submission" date="2013-01" db="EMBL/GenBank/DDBJ databases">
        <authorList>
            <person name="Harkins D.M."/>
            <person name="Durkin A.S."/>
            <person name="Brinkac L.M."/>
            <person name="Haft D.H."/>
            <person name="Selengut J.D."/>
            <person name="Sanka R."/>
            <person name="DePew J."/>
            <person name="Purushe J."/>
            <person name="Whelen A.C."/>
            <person name="Vinetz J.M."/>
            <person name="Sutton G.G."/>
            <person name="Nierman W.C."/>
            <person name="Fouts D.E."/>
        </authorList>
    </citation>
    <scope>NUCLEOTIDE SEQUENCE [LARGE SCALE GENOMIC DNA]</scope>
    <source>
        <strain evidence="1 2">2007001578</strain>
    </source>
</reference>
<dbReference type="Proteomes" id="UP000012099">
    <property type="component" value="Unassembled WGS sequence"/>
</dbReference>
<sequence>MQHQIDPSLISSFREEWIETSNEFIFFNLISCLISSFREEWIETSSIGSDSFNRLV</sequence>
<comment type="caution">
    <text evidence="1">The sequence shown here is derived from an EMBL/GenBank/DDBJ whole genome shotgun (WGS) entry which is preliminary data.</text>
</comment>
<evidence type="ECO:0000313" key="2">
    <source>
        <dbReference type="Proteomes" id="UP000012099"/>
    </source>
</evidence>